<dbReference type="Proteomes" id="UP000798662">
    <property type="component" value="Chromosome 2"/>
</dbReference>
<name>A0ACC3C5N6_PYRYE</name>
<evidence type="ECO:0000313" key="1">
    <source>
        <dbReference type="EMBL" id="KAK1865295.1"/>
    </source>
</evidence>
<keyword evidence="2" id="KW-1185">Reference proteome</keyword>
<dbReference type="EMBL" id="CM020619">
    <property type="protein sequence ID" value="KAK1865295.1"/>
    <property type="molecule type" value="Genomic_DNA"/>
</dbReference>
<organism evidence="1 2">
    <name type="scientific">Pyropia yezoensis</name>
    <name type="common">Susabi-nori</name>
    <name type="synonym">Porphyra yezoensis</name>
    <dbReference type="NCBI Taxonomy" id="2788"/>
    <lineage>
        <taxon>Eukaryota</taxon>
        <taxon>Rhodophyta</taxon>
        <taxon>Bangiophyceae</taxon>
        <taxon>Bangiales</taxon>
        <taxon>Bangiaceae</taxon>
        <taxon>Pyropia</taxon>
    </lineage>
</organism>
<protein>
    <submittedName>
        <fullName evidence="1">Uncharacterized protein</fullName>
    </submittedName>
</protein>
<evidence type="ECO:0000313" key="2">
    <source>
        <dbReference type="Proteomes" id="UP000798662"/>
    </source>
</evidence>
<gene>
    <name evidence="1" type="ORF">I4F81_007828</name>
</gene>
<comment type="caution">
    <text evidence="1">The sequence shown here is derived from an EMBL/GenBank/DDBJ whole genome shotgun (WGS) entry which is preliminary data.</text>
</comment>
<sequence>MASLPAPPSAATAYVAPAPLAAAAAAAAAGVHRHLVATAGGRRAATATAAATAAAATGGGGGSRRRRRPCRATASGAAGSRPPPRRPVAATAAATTGSGGGTGGCPAPPPTPVAFVSGANSGIGLAVAVALDAAGHAVYAGMRDGASDAPLLAAAPAAVAAGAAPAPAPAPACATARPSAAAGGGSGGGGGGGGGGTGAAPPPAGAIRVWRVYVGADASVVAAIGALLSEAGRIDVVVANAGFSLARGVEGASMDDFTRSMNVNCWGALRLLRATLPTMRAQGAGRVLASSSIVGVLGTPFHAPYSASKFALERLFEYAHAGIHYSLVESGYVDTAITTRLSSITGTPPELAPTLRNWKRNDFLPMYARRLTATDVAAHYVRAATDEKPALRYVTTTD</sequence>
<accession>A0ACC3C5N6</accession>
<proteinExistence type="predicted"/>
<reference evidence="1" key="1">
    <citation type="submission" date="2019-11" db="EMBL/GenBank/DDBJ databases">
        <title>Nori genome reveals adaptations in red seaweeds to the harsh intertidal environment.</title>
        <authorList>
            <person name="Wang D."/>
            <person name="Mao Y."/>
        </authorList>
    </citation>
    <scope>NUCLEOTIDE SEQUENCE</scope>
    <source>
        <tissue evidence="1">Gametophyte</tissue>
    </source>
</reference>